<proteinExistence type="predicted"/>
<dbReference type="EMBL" id="JACCAC010000001">
    <property type="protein sequence ID" value="NYG56123.1"/>
    <property type="molecule type" value="Genomic_DNA"/>
</dbReference>
<accession>A0A7Y9RX26</accession>
<evidence type="ECO:0000313" key="2">
    <source>
        <dbReference type="Proteomes" id="UP000544110"/>
    </source>
</evidence>
<sequence length="46" mass="5104">MALVRCTCVVTVRRVEETWRTDVVVLDPGCDYAVHRAGADLALVED</sequence>
<reference evidence="1 2" key="1">
    <citation type="submission" date="2020-07" db="EMBL/GenBank/DDBJ databases">
        <title>Sequencing the genomes of 1000 actinobacteria strains.</title>
        <authorList>
            <person name="Klenk H.-P."/>
        </authorList>
    </citation>
    <scope>NUCLEOTIDE SEQUENCE [LARGE SCALE GENOMIC DNA]</scope>
    <source>
        <strain evidence="1 2">DSM 24552</strain>
    </source>
</reference>
<name>A0A7Y9RX26_9ACTN</name>
<dbReference type="AlphaFoldDB" id="A0A7Y9RX26"/>
<organism evidence="1 2">
    <name type="scientific">Nocardioides perillae</name>
    <dbReference type="NCBI Taxonomy" id="1119534"/>
    <lineage>
        <taxon>Bacteria</taxon>
        <taxon>Bacillati</taxon>
        <taxon>Actinomycetota</taxon>
        <taxon>Actinomycetes</taxon>
        <taxon>Propionibacteriales</taxon>
        <taxon>Nocardioidaceae</taxon>
        <taxon>Nocardioides</taxon>
    </lineage>
</organism>
<evidence type="ECO:0000313" key="1">
    <source>
        <dbReference type="EMBL" id="NYG56123.1"/>
    </source>
</evidence>
<dbReference type="Proteomes" id="UP000544110">
    <property type="component" value="Unassembled WGS sequence"/>
</dbReference>
<dbReference type="RefSeq" id="WP_179518445.1">
    <property type="nucleotide sequence ID" value="NZ_JACCAC010000001.1"/>
</dbReference>
<keyword evidence="2" id="KW-1185">Reference proteome</keyword>
<comment type="caution">
    <text evidence="1">The sequence shown here is derived from an EMBL/GenBank/DDBJ whole genome shotgun (WGS) entry which is preliminary data.</text>
</comment>
<gene>
    <name evidence="1" type="ORF">BJ989_002427</name>
</gene>
<protein>
    <submittedName>
        <fullName evidence="1">Uncharacterized protein</fullName>
    </submittedName>
</protein>